<dbReference type="GO" id="GO:0005524">
    <property type="term" value="F:ATP binding"/>
    <property type="evidence" value="ECO:0007669"/>
    <property type="project" value="UniProtKB-KW"/>
</dbReference>
<dbReference type="PROSITE" id="PS50011">
    <property type="entry name" value="PROTEIN_KINASE_DOM"/>
    <property type="match status" value="1"/>
</dbReference>
<dbReference type="InterPro" id="IPR011009">
    <property type="entry name" value="Kinase-like_dom_sf"/>
</dbReference>
<organism evidence="7 8">
    <name type="scientific">Recurvomyces mirabilis</name>
    <dbReference type="NCBI Taxonomy" id="574656"/>
    <lineage>
        <taxon>Eukaryota</taxon>
        <taxon>Fungi</taxon>
        <taxon>Dikarya</taxon>
        <taxon>Ascomycota</taxon>
        <taxon>Pezizomycotina</taxon>
        <taxon>Dothideomycetes</taxon>
        <taxon>Dothideomycetidae</taxon>
        <taxon>Mycosphaerellales</taxon>
        <taxon>Teratosphaeriaceae</taxon>
        <taxon>Recurvomyces</taxon>
    </lineage>
</organism>
<evidence type="ECO:0000256" key="5">
    <source>
        <dbReference type="ARBA" id="ARBA00022840"/>
    </source>
</evidence>
<dbReference type="AlphaFoldDB" id="A0AAE0TLP0"/>
<keyword evidence="5" id="KW-0067">ATP-binding</keyword>
<keyword evidence="2" id="KW-0808">Transferase</keyword>
<comment type="caution">
    <text evidence="7">The sequence shown here is derived from an EMBL/GenBank/DDBJ whole genome shotgun (WGS) entry which is preliminary data.</text>
</comment>
<evidence type="ECO:0000256" key="1">
    <source>
        <dbReference type="ARBA" id="ARBA00012513"/>
    </source>
</evidence>
<evidence type="ECO:0000313" key="7">
    <source>
        <dbReference type="EMBL" id="KAK3669450.1"/>
    </source>
</evidence>
<keyword evidence="3" id="KW-0547">Nucleotide-binding</keyword>
<evidence type="ECO:0000313" key="8">
    <source>
        <dbReference type="Proteomes" id="UP001274830"/>
    </source>
</evidence>
<dbReference type="PANTHER" id="PTHR43671:SF13">
    <property type="entry name" value="SERINE_THREONINE-PROTEIN KINASE NEK2"/>
    <property type="match status" value="1"/>
</dbReference>
<name>A0AAE0TLP0_9PEZI</name>
<dbReference type="PANTHER" id="PTHR43671">
    <property type="entry name" value="SERINE/THREONINE-PROTEIN KINASE NEK"/>
    <property type="match status" value="1"/>
</dbReference>
<feature type="domain" description="Protein kinase" evidence="6">
    <location>
        <begin position="136"/>
        <end position="292"/>
    </location>
</feature>
<dbReference type="SUPFAM" id="SSF56112">
    <property type="entry name" value="Protein kinase-like (PK-like)"/>
    <property type="match status" value="1"/>
</dbReference>
<protein>
    <recommendedName>
        <fullName evidence="1">non-specific serine/threonine protein kinase</fullName>
        <ecNumber evidence="1">2.7.11.1</ecNumber>
    </recommendedName>
</protein>
<dbReference type="GO" id="GO:0004674">
    <property type="term" value="F:protein serine/threonine kinase activity"/>
    <property type="evidence" value="ECO:0007669"/>
    <property type="project" value="UniProtKB-EC"/>
</dbReference>
<evidence type="ECO:0000256" key="4">
    <source>
        <dbReference type="ARBA" id="ARBA00022777"/>
    </source>
</evidence>
<dbReference type="EC" id="2.7.11.1" evidence="1"/>
<dbReference type="Proteomes" id="UP001274830">
    <property type="component" value="Unassembled WGS sequence"/>
</dbReference>
<dbReference type="EMBL" id="JAUTXT010000084">
    <property type="protein sequence ID" value="KAK3669450.1"/>
    <property type="molecule type" value="Genomic_DNA"/>
</dbReference>
<evidence type="ECO:0000256" key="2">
    <source>
        <dbReference type="ARBA" id="ARBA00022679"/>
    </source>
</evidence>
<dbReference type="InterPro" id="IPR000719">
    <property type="entry name" value="Prot_kinase_dom"/>
</dbReference>
<gene>
    <name evidence="7" type="ORF">LTR78_010670</name>
</gene>
<accession>A0AAE0TLP0</accession>
<dbReference type="InterPro" id="IPR050660">
    <property type="entry name" value="NEK_Ser/Thr_kinase"/>
</dbReference>
<proteinExistence type="predicted"/>
<reference evidence="7" key="1">
    <citation type="submission" date="2023-07" db="EMBL/GenBank/DDBJ databases">
        <title>Black Yeasts Isolated from many extreme environments.</title>
        <authorList>
            <person name="Coleine C."/>
            <person name="Stajich J.E."/>
            <person name="Selbmann L."/>
        </authorList>
    </citation>
    <scope>NUCLEOTIDE SEQUENCE</scope>
    <source>
        <strain evidence="7">CCFEE 5485</strain>
    </source>
</reference>
<sequence length="292" mass="32443">MDGRDAAISWSNVKTLQNHEANGRSTAVAQQRLQASILANRLKDLERSLELQSLVVDQISSISKRSEPWHRPSARHNRLLQIRNVSSDSTPNTSVSALPPSTGPTSLFAPHLHERTFFLNQANAYDILHPLDRPALKPKKSISADIFLVRSTASERLFVEKRIRITEPIGREQVNAEIRALQQIKDRDCPAYINKLFESFLRKDEECCSLILEHCDAGTLEDKINVLSEAGVPPVEGRVGHVIASLAKAIHFCHTGIDVDAPSQARPNAWKTLCHLNIKPASIFLSKDSGDS</sequence>
<dbReference type="Gene3D" id="1.10.510.10">
    <property type="entry name" value="Transferase(Phosphotransferase) domain 1"/>
    <property type="match status" value="1"/>
</dbReference>
<keyword evidence="4" id="KW-0418">Kinase</keyword>
<keyword evidence="8" id="KW-1185">Reference proteome</keyword>
<evidence type="ECO:0000259" key="6">
    <source>
        <dbReference type="PROSITE" id="PS50011"/>
    </source>
</evidence>
<evidence type="ECO:0000256" key="3">
    <source>
        <dbReference type="ARBA" id="ARBA00022741"/>
    </source>
</evidence>